<gene>
    <name evidence="6" type="ORF">BG844_01600</name>
</gene>
<keyword evidence="3" id="KW-0274">FAD</keyword>
<keyword evidence="7" id="KW-1185">Reference proteome</keyword>
<dbReference type="PRINTS" id="PR00420">
    <property type="entry name" value="RNGMNOXGNASE"/>
</dbReference>
<dbReference type="RefSeq" id="WP_071802902.1">
    <property type="nucleotide sequence ID" value="NZ_MEIA01000007.1"/>
</dbReference>
<dbReference type="InterPro" id="IPR002938">
    <property type="entry name" value="FAD-bd"/>
</dbReference>
<dbReference type="GO" id="GO:0004497">
    <property type="term" value="F:monooxygenase activity"/>
    <property type="evidence" value="ECO:0007669"/>
    <property type="project" value="UniProtKB-KW"/>
</dbReference>
<name>A0A1K0H2M7_9ACTN</name>
<feature type="domain" description="FAD-binding" evidence="5">
    <location>
        <begin position="8"/>
        <end position="343"/>
    </location>
</feature>
<dbReference type="InterPro" id="IPR036188">
    <property type="entry name" value="FAD/NAD-bd_sf"/>
</dbReference>
<evidence type="ECO:0000313" key="7">
    <source>
        <dbReference type="Proteomes" id="UP000182486"/>
    </source>
</evidence>
<comment type="cofactor">
    <cofactor evidence="1">
        <name>FAD</name>
        <dbReference type="ChEBI" id="CHEBI:57692"/>
    </cofactor>
</comment>
<evidence type="ECO:0000259" key="5">
    <source>
        <dbReference type="Pfam" id="PF01494"/>
    </source>
</evidence>
<evidence type="ECO:0000256" key="4">
    <source>
        <dbReference type="ARBA" id="ARBA00023002"/>
    </source>
</evidence>
<protein>
    <submittedName>
        <fullName evidence="6">FAD-dependent monooxygenase</fullName>
    </submittedName>
</protein>
<reference evidence="6 7" key="1">
    <citation type="submission" date="2016-09" db="EMBL/GenBank/DDBJ databases">
        <title>Couchioplanes caeruleus draft genome sequence.</title>
        <authorList>
            <person name="Sheehan J."/>
            <person name="Caffrey P."/>
        </authorList>
    </citation>
    <scope>NUCLEOTIDE SEQUENCE [LARGE SCALE GENOMIC DNA]</scope>
    <source>
        <strain evidence="6 7">DSM 43634</strain>
    </source>
</reference>
<organism evidence="6 7">
    <name type="scientific">Couchioplanes caeruleus subsp. caeruleus</name>
    <dbReference type="NCBI Taxonomy" id="56427"/>
    <lineage>
        <taxon>Bacteria</taxon>
        <taxon>Bacillati</taxon>
        <taxon>Actinomycetota</taxon>
        <taxon>Actinomycetes</taxon>
        <taxon>Micromonosporales</taxon>
        <taxon>Micromonosporaceae</taxon>
        <taxon>Couchioplanes</taxon>
    </lineage>
</organism>
<evidence type="ECO:0000256" key="1">
    <source>
        <dbReference type="ARBA" id="ARBA00001974"/>
    </source>
</evidence>
<dbReference type="Proteomes" id="UP000182486">
    <property type="component" value="Unassembled WGS sequence"/>
</dbReference>
<dbReference type="Gene3D" id="3.50.50.60">
    <property type="entry name" value="FAD/NAD(P)-binding domain"/>
    <property type="match status" value="1"/>
</dbReference>
<dbReference type="GO" id="GO:0071949">
    <property type="term" value="F:FAD binding"/>
    <property type="evidence" value="ECO:0007669"/>
    <property type="project" value="InterPro"/>
</dbReference>
<accession>A0A1K0H2M7</accession>
<keyword evidence="4" id="KW-0560">Oxidoreductase</keyword>
<evidence type="ECO:0000256" key="2">
    <source>
        <dbReference type="ARBA" id="ARBA00022630"/>
    </source>
</evidence>
<dbReference type="PANTHER" id="PTHR46496">
    <property type="match status" value="1"/>
</dbReference>
<dbReference type="PANTHER" id="PTHR46496:SF1">
    <property type="entry name" value="ZEAXANTHIN EPOXIDASE, CHLOROPLASTIC"/>
    <property type="match status" value="1"/>
</dbReference>
<dbReference type="EMBL" id="MEIA01000007">
    <property type="protein sequence ID" value="OJF15955.1"/>
    <property type="molecule type" value="Genomic_DNA"/>
</dbReference>
<dbReference type="Pfam" id="PF01494">
    <property type="entry name" value="FAD_binding_3"/>
    <property type="match status" value="1"/>
</dbReference>
<dbReference type="AlphaFoldDB" id="A0A1K0H2M7"/>
<keyword evidence="2" id="KW-0285">Flavoprotein</keyword>
<proteinExistence type="predicted"/>
<comment type="caution">
    <text evidence="6">The sequence shown here is derived from an EMBL/GenBank/DDBJ whole genome shotgun (WGS) entry which is preliminary data.</text>
</comment>
<evidence type="ECO:0000256" key="3">
    <source>
        <dbReference type="ARBA" id="ARBA00022827"/>
    </source>
</evidence>
<sequence length="392" mass="42696">MRRDRRPRVIVVGAGIGGLTAAVALRQVGIDVAVYERAEELRPAGTGLSIMSNAVSALGTLGIDLHLDKRGRAIETFQFLTRDGRPIRSLPLKEIGDRLGAPSITIGRADLQQALLDRLDGRPVELGATVTGFEATADGVRVAFADGREAHGDALLGADGLHSVIRRQIAGPTRLREPGYVCWLAVVPLRHERLADGAVRHYWGAGQRFGLIDIGHGRVYWWGTKNMPAAEARGWHGGKDEIARAYAGWADEVGEAIRVTPAEAIVSVPAQDRPFLDRWGTGPVTLLGDAAHPMLTSLGQGAGTAMEDAVVLAGSLAEAGDVPQALRRYESRRRSRARRMVRTSRAVSLIEQLERPLPRRLRDAYFRWVPAPVLYRQNESVLTFRAPFTGSR</sequence>
<keyword evidence="6" id="KW-0503">Monooxygenase</keyword>
<evidence type="ECO:0000313" key="6">
    <source>
        <dbReference type="EMBL" id="OJF15955.1"/>
    </source>
</evidence>
<dbReference type="SUPFAM" id="SSF51905">
    <property type="entry name" value="FAD/NAD(P)-binding domain"/>
    <property type="match status" value="1"/>
</dbReference>